<keyword evidence="10" id="KW-1185">Reference proteome</keyword>
<evidence type="ECO:0000256" key="3">
    <source>
        <dbReference type="ARBA" id="ARBA00012733"/>
    </source>
</evidence>
<accession>A0ABQ4EVI0</accession>
<feature type="domain" description="Laminin G" evidence="7">
    <location>
        <begin position="519"/>
        <end position="650"/>
    </location>
</feature>
<dbReference type="EMBL" id="BONX01000036">
    <property type="protein sequence ID" value="GIG98672.1"/>
    <property type="molecule type" value="Genomic_DNA"/>
</dbReference>
<dbReference type="InterPro" id="IPR001791">
    <property type="entry name" value="Laminin_G"/>
</dbReference>
<comment type="similarity">
    <text evidence="2">Belongs to the glycosyl hydrolase 33 family.</text>
</comment>
<evidence type="ECO:0000256" key="5">
    <source>
        <dbReference type="ARBA" id="ARBA00023157"/>
    </source>
</evidence>
<dbReference type="InterPro" id="IPR036278">
    <property type="entry name" value="Sialidase_sf"/>
</dbReference>
<dbReference type="RefSeq" id="WP_203860103.1">
    <property type="nucleotide sequence ID" value="NZ_BAAAZQ010000006.1"/>
</dbReference>
<evidence type="ECO:0000313" key="9">
    <source>
        <dbReference type="EMBL" id="GIG98672.1"/>
    </source>
</evidence>
<dbReference type="Proteomes" id="UP000621500">
    <property type="component" value="Unassembled WGS sequence"/>
</dbReference>
<dbReference type="CDD" id="cd00110">
    <property type="entry name" value="LamG"/>
    <property type="match status" value="1"/>
</dbReference>
<evidence type="ECO:0000256" key="4">
    <source>
        <dbReference type="ARBA" id="ARBA00022729"/>
    </source>
</evidence>
<dbReference type="CDD" id="cd15482">
    <property type="entry name" value="Sialidase_non-viral"/>
    <property type="match status" value="1"/>
</dbReference>
<dbReference type="SMART" id="SM00560">
    <property type="entry name" value="LamGL"/>
    <property type="match status" value="1"/>
</dbReference>
<name>A0ABQ4EVI0_9ACTN</name>
<dbReference type="Pfam" id="PF13088">
    <property type="entry name" value="BNR_2"/>
    <property type="match status" value="1"/>
</dbReference>
<evidence type="ECO:0000259" key="7">
    <source>
        <dbReference type="SMART" id="SM00282"/>
    </source>
</evidence>
<gene>
    <name evidence="9" type="ORF">Pma05_52450</name>
</gene>
<comment type="catalytic activity">
    <reaction evidence="1">
        <text>Hydrolysis of alpha-(2-&gt;3)-, alpha-(2-&gt;6)-, alpha-(2-&gt;8)- glycosidic linkages of terminal sialic acid residues in oligosaccharides, glycoproteins, glycolipids, colominic acid and synthetic substrates.</text>
        <dbReference type="EC" id="3.2.1.18"/>
    </reaction>
</comment>
<evidence type="ECO:0000259" key="8">
    <source>
        <dbReference type="SMART" id="SM00560"/>
    </source>
</evidence>
<dbReference type="InterPro" id="IPR011040">
    <property type="entry name" value="Sialidase"/>
</dbReference>
<protein>
    <recommendedName>
        <fullName evidence="3">exo-alpha-sialidase</fullName>
        <ecNumber evidence="3">3.2.1.18</ecNumber>
    </recommendedName>
</protein>
<dbReference type="Gene3D" id="2.60.120.200">
    <property type="match status" value="1"/>
</dbReference>
<evidence type="ECO:0000256" key="6">
    <source>
        <dbReference type="SAM" id="MobiDB-lite"/>
    </source>
</evidence>
<proteinExistence type="inferred from homology"/>
<dbReference type="Gene3D" id="2.120.10.10">
    <property type="match status" value="1"/>
</dbReference>
<keyword evidence="4" id="KW-0732">Signal</keyword>
<evidence type="ECO:0000313" key="10">
    <source>
        <dbReference type="Proteomes" id="UP000621500"/>
    </source>
</evidence>
<feature type="region of interest" description="Disordered" evidence="6">
    <location>
        <begin position="176"/>
        <end position="195"/>
    </location>
</feature>
<dbReference type="SUPFAM" id="SSF49899">
    <property type="entry name" value="Concanavalin A-like lectins/glucanases"/>
    <property type="match status" value="1"/>
</dbReference>
<dbReference type="EC" id="3.2.1.18" evidence="3"/>
<dbReference type="Pfam" id="PF13385">
    <property type="entry name" value="Laminin_G_3"/>
    <property type="match status" value="1"/>
</dbReference>
<dbReference type="SUPFAM" id="SSF50939">
    <property type="entry name" value="Sialidases"/>
    <property type="match status" value="1"/>
</dbReference>
<keyword evidence="5" id="KW-1015">Disulfide bond</keyword>
<evidence type="ECO:0000256" key="1">
    <source>
        <dbReference type="ARBA" id="ARBA00000427"/>
    </source>
</evidence>
<dbReference type="PANTHER" id="PTHR10628">
    <property type="entry name" value="SIALIDASE"/>
    <property type="match status" value="1"/>
</dbReference>
<dbReference type="PANTHER" id="PTHR10628:SF30">
    <property type="entry name" value="EXO-ALPHA-SIALIDASE"/>
    <property type="match status" value="1"/>
</dbReference>
<comment type="caution">
    <text evidence="9">The sequence shown here is derived from an EMBL/GenBank/DDBJ whole genome shotgun (WGS) entry which is preliminary data.</text>
</comment>
<feature type="domain" description="LamG-like jellyroll fold" evidence="8">
    <location>
        <begin position="519"/>
        <end position="655"/>
    </location>
</feature>
<reference evidence="9 10" key="1">
    <citation type="submission" date="2021-01" db="EMBL/GenBank/DDBJ databases">
        <title>Whole genome shotgun sequence of Plantactinospora mayteni NBRC 109088.</title>
        <authorList>
            <person name="Komaki H."/>
            <person name="Tamura T."/>
        </authorList>
    </citation>
    <scope>NUCLEOTIDE SEQUENCE [LARGE SCALE GENOMIC DNA]</scope>
    <source>
        <strain evidence="9 10">NBRC 109088</strain>
    </source>
</reference>
<organism evidence="9 10">
    <name type="scientific">Plantactinospora mayteni</name>
    <dbReference type="NCBI Taxonomy" id="566021"/>
    <lineage>
        <taxon>Bacteria</taxon>
        <taxon>Bacillati</taxon>
        <taxon>Actinomycetota</taxon>
        <taxon>Actinomycetes</taxon>
        <taxon>Micromonosporales</taxon>
        <taxon>Micromonosporaceae</taxon>
        <taxon>Plantactinospora</taxon>
    </lineage>
</organism>
<evidence type="ECO:0000256" key="2">
    <source>
        <dbReference type="ARBA" id="ARBA00009348"/>
    </source>
</evidence>
<dbReference type="InterPro" id="IPR006558">
    <property type="entry name" value="LamG-like"/>
</dbReference>
<dbReference type="InterPro" id="IPR026856">
    <property type="entry name" value="Sialidase_fam"/>
</dbReference>
<dbReference type="InterPro" id="IPR013320">
    <property type="entry name" value="ConA-like_dom_sf"/>
</dbReference>
<sequence>MRSTHPPKTVHYGVARLTTIVLLAAGGLAVLPASGSARPAGSAAGVAPLATVDPFAARTTTLFTTGKSAQEDPCYRIPAIVRTKAGSLLAFASHRIKTCLDKSNTQIVVRRLPAGATVWEPELSVLRGTPEDPEAAATRGNSAPVVYRTLPGAPVTAVPDGRVVLLSTYNWVDPAHDGDSHHGQPRTPYVQYSDDDGRTWSTARSLLDQIDDPSWGHYATGPVHAIQLQRGPHAGRLVVGVNYGAPGSVSGAMIAYSDDGGTTWQKGARREYPAEARTKPQEMSLVELANGDLYVWARQNWTPEPIDDPEFDVNQRPHRLFAISKNGGQSYTADGFQPVTGFETHRVESASLRLRATDEGDAYNRILTSAPAWNNSRRAMTVRSSFDEGRTWQTVDTVASDSTDEGRQVWGTANRGASKDECACYAGYSDLVELADGGVGLLYERGVNSYHDEIVFVRLTETDLHTPATTPDTAGGRSALVFHGATPSSAGRFGGGINFDGISGRVQLPYRTTPVLGPGDFTVSVWFRYGESTAPQAIFWAYGQNTTPQVWIRGEPADNKIQASVRPAGATAGISVASAGAYNDRAWHHLVLRRQGDTLSLMVDGIQVGTTTGTAGTIAGAEPMPIYLGQRLDGAHRFDGRMDELRVYDRALTDAELSRLRLDNALDIPGLTAHLPMD</sequence>
<dbReference type="SMART" id="SM00282">
    <property type="entry name" value="LamG"/>
    <property type="match status" value="1"/>
</dbReference>